<dbReference type="AlphaFoldDB" id="A0A6J4SB53"/>
<protein>
    <submittedName>
        <fullName evidence="1">Uncharacterized protein</fullName>
    </submittedName>
</protein>
<accession>A0A6J4SB53</accession>
<organism evidence="1">
    <name type="scientific">uncultured Sphingomonadaceae bacterium</name>
    <dbReference type="NCBI Taxonomy" id="169976"/>
    <lineage>
        <taxon>Bacteria</taxon>
        <taxon>Pseudomonadati</taxon>
        <taxon>Pseudomonadota</taxon>
        <taxon>Alphaproteobacteria</taxon>
        <taxon>Sphingomonadales</taxon>
        <taxon>Sphingomonadaceae</taxon>
        <taxon>environmental samples</taxon>
    </lineage>
</organism>
<reference evidence="1" key="1">
    <citation type="submission" date="2020-02" db="EMBL/GenBank/DDBJ databases">
        <authorList>
            <person name="Meier V. D."/>
        </authorList>
    </citation>
    <scope>NUCLEOTIDE SEQUENCE</scope>
    <source>
        <strain evidence="1">AVDCRST_MAG39</strain>
    </source>
</reference>
<proteinExistence type="predicted"/>
<sequence>MKGAPIKKGPPLPGRPHNVFEVEQAVGWSKKFVRARPELCRNRRGRCG</sequence>
<name>A0A6J4SB53_9SPHN</name>
<gene>
    <name evidence="1" type="ORF">AVDCRST_MAG39-688</name>
</gene>
<dbReference type="EMBL" id="CADCVW010000031">
    <property type="protein sequence ID" value="CAA9490968.1"/>
    <property type="molecule type" value="Genomic_DNA"/>
</dbReference>
<evidence type="ECO:0000313" key="1">
    <source>
        <dbReference type="EMBL" id="CAA9490968.1"/>
    </source>
</evidence>